<feature type="transmembrane region" description="Helical" evidence="8">
    <location>
        <begin position="148"/>
        <end position="170"/>
    </location>
</feature>
<keyword evidence="4 8" id="KW-1003">Cell membrane</keyword>
<name>A0ABW4RLS9_9BACL</name>
<evidence type="ECO:0000256" key="2">
    <source>
        <dbReference type="ARBA" id="ARBA00006236"/>
    </source>
</evidence>
<evidence type="ECO:0000256" key="4">
    <source>
        <dbReference type="ARBA" id="ARBA00022475"/>
    </source>
</evidence>
<dbReference type="InterPro" id="IPR004812">
    <property type="entry name" value="Efflux_drug-R_Bcr/CmlA"/>
</dbReference>
<evidence type="ECO:0000256" key="3">
    <source>
        <dbReference type="ARBA" id="ARBA00022448"/>
    </source>
</evidence>
<keyword evidence="3 8" id="KW-0813">Transport</keyword>
<keyword evidence="11" id="KW-1185">Reference proteome</keyword>
<dbReference type="Gene3D" id="1.20.1720.10">
    <property type="entry name" value="Multidrug resistance protein D"/>
    <property type="match status" value="1"/>
</dbReference>
<dbReference type="Pfam" id="PF07690">
    <property type="entry name" value="MFS_1"/>
    <property type="match status" value="1"/>
</dbReference>
<dbReference type="RefSeq" id="WP_347325391.1">
    <property type="nucleotide sequence ID" value="NZ_JBCGUH010000006.1"/>
</dbReference>
<evidence type="ECO:0000313" key="11">
    <source>
        <dbReference type="Proteomes" id="UP001597233"/>
    </source>
</evidence>
<evidence type="ECO:0000259" key="9">
    <source>
        <dbReference type="PROSITE" id="PS50850"/>
    </source>
</evidence>
<dbReference type="PANTHER" id="PTHR23502">
    <property type="entry name" value="MAJOR FACILITATOR SUPERFAMILY"/>
    <property type="match status" value="1"/>
</dbReference>
<dbReference type="EMBL" id="JBHUEH010000016">
    <property type="protein sequence ID" value="MFD1886613.1"/>
    <property type="molecule type" value="Genomic_DNA"/>
</dbReference>
<dbReference type="InterPro" id="IPR036259">
    <property type="entry name" value="MFS_trans_sf"/>
</dbReference>
<evidence type="ECO:0000313" key="10">
    <source>
        <dbReference type="EMBL" id="MFD1886613.1"/>
    </source>
</evidence>
<dbReference type="PROSITE" id="PS50850">
    <property type="entry name" value="MFS"/>
    <property type="match status" value="1"/>
</dbReference>
<evidence type="ECO:0000256" key="8">
    <source>
        <dbReference type="RuleBase" id="RU365088"/>
    </source>
</evidence>
<feature type="transmembrane region" description="Helical" evidence="8">
    <location>
        <begin position="382"/>
        <end position="404"/>
    </location>
</feature>
<proteinExistence type="inferred from homology"/>
<dbReference type="PRINTS" id="PR01035">
    <property type="entry name" value="TCRTETA"/>
</dbReference>
<feature type="transmembrane region" description="Helical" evidence="8">
    <location>
        <begin position="21"/>
        <end position="39"/>
    </location>
</feature>
<dbReference type="InterPro" id="IPR020846">
    <property type="entry name" value="MFS_dom"/>
</dbReference>
<feature type="transmembrane region" description="Helical" evidence="8">
    <location>
        <begin position="91"/>
        <end position="113"/>
    </location>
</feature>
<keyword evidence="6 8" id="KW-1133">Transmembrane helix</keyword>
<feature type="transmembrane region" description="Helical" evidence="8">
    <location>
        <begin position="176"/>
        <end position="198"/>
    </location>
</feature>
<dbReference type="NCBIfam" id="TIGR00710">
    <property type="entry name" value="efflux_Bcr_CflA"/>
    <property type="match status" value="1"/>
</dbReference>
<evidence type="ECO:0000256" key="6">
    <source>
        <dbReference type="ARBA" id="ARBA00022989"/>
    </source>
</evidence>
<dbReference type="CDD" id="cd17320">
    <property type="entry name" value="MFS_MdfA_MDR_like"/>
    <property type="match status" value="1"/>
</dbReference>
<dbReference type="InterPro" id="IPR011701">
    <property type="entry name" value="MFS"/>
</dbReference>
<evidence type="ECO:0000256" key="1">
    <source>
        <dbReference type="ARBA" id="ARBA00004651"/>
    </source>
</evidence>
<feature type="transmembrane region" description="Helical" evidence="8">
    <location>
        <begin position="357"/>
        <end position="376"/>
    </location>
</feature>
<dbReference type="SUPFAM" id="SSF103473">
    <property type="entry name" value="MFS general substrate transporter"/>
    <property type="match status" value="1"/>
</dbReference>
<comment type="caution">
    <text evidence="10">The sequence shown here is derived from an EMBL/GenBank/DDBJ whole genome shotgun (WGS) entry which is preliminary data.</text>
</comment>
<feature type="transmembrane region" description="Helical" evidence="8">
    <location>
        <begin position="321"/>
        <end position="345"/>
    </location>
</feature>
<reference evidence="11" key="1">
    <citation type="journal article" date="2019" name="Int. J. Syst. Evol. Microbiol.">
        <title>The Global Catalogue of Microorganisms (GCM) 10K type strain sequencing project: providing services to taxonomists for standard genome sequencing and annotation.</title>
        <authorList>
            <consortium name="The Broad Institute Genomics Platform"/>
            <consortium name="The Broad Institute Genome Sequencing Center for Infectious Disease"/>
            <person name="Wu L."/>
            <person name="Ma J."/>
        </authorList>
    </citation>
    <scope>NUCLEOTIDE SEQUENCE [LARGE SCALE GENOMIC DNA]</scope>
    <source>
        <strain evidence="11">CCUG 54950</strain>
    </source>
</reference>
<keyword evidence="7 8" id="KW-0472">Membrane</keyword>
<feature type="domain" description="Major facilitator superfamily (MFS) profile" evidence="9">
    <location>
        <begin position="24"/>
        <end position="409"/>
    </location>
</feature>
<feature type="transmembrane region" description="Helical" evidence="8">
    <location>
        <begin position="59"/>
        <end position="79"/>
    </location>
</feature>
<feature type="transmembrane region" description="Helical" evidence="8">
    <location>
        <begin position="119"/>
        <end position="136"/>
    </location>
</feature>
<comment type="similarity">
    <text evidence="2 8">Belongs to the major facilitator superfamily. Bcr/CmlA family.</text>
</comment>
<accession>A0ABW4RLS9</accession>
<gene>
    <name evidence="10" type="ORF">ACFSC9_13875</name>
</gene>
<feature type="transmembrane region" description="Helical" evidence="8">
    <location>
        <begin position="227"/>
        <end position="247"/>
    </location>
</feature>
<feature type="transmembrane region" description="Helical" evidence="8">
    <location>
        <begin position="294"/>
        <end position="315"/>
    </location>
</feature>
<sequence>MSNKILSKGTLSASSMTRSRRLGIALILGSLSAFAPLSIDMYLPALPTLADHLHTNASLAQLSLTACLLGLAFGQLVVGPLSDVKGRRMPLLISLVLYAIASLLCALTGNIWVLILLRFIQGVTGAAGIVISRAIVRDLYSGTELTRFFSLLMLINGVAPIAAPVIGGLLLKVVPWQGVFVVLAAIGAIMVFSVLFGLPETLPADRKAAGGLGTTLRTFARLIRDRSFIGFALSQAFVMAAMFAYIAGSPFVIQNIFGVSAQGFSIFFAINGLGIIIFSQLAGRLSGRFGEYRLLKLSLGIAFTASLLLLIIAIAGGGLFAVASMLFLIVACVGSVGATSVSLAMQSQGNSAGSASALLGLLPLTLGALASPLVGLGNGTTVASMSIVIFGAEVLAVVFFLLLVRAQQQKVAGIQK</sequence>
<dbReference type="InterPro" id="IPR001958">
    <property type="entry name" value="Tet-R_TetA/multi-R_MdtG-like"/>
</dbReference>
<evidence type="ECO:0000256" key="5">
    <source>
        <dbReference type="ARBA" id="ARBA00022692"/>
    </source>
</evidence>
<organism evidence="10 11">
    <name type="scientific">Paenibacillus wenxiniae</name>
    <dbReference type="NCBI Taxonomy" id="1636843"/>
    <lineage>
        <taxon>Bacteria</taxon>
        <taxon>Bacillati</taxon>
        <taxon>Bacillota</taxon>
        <taxon>Bacilli</taxon>
        <taxon>Bacillales</taxon>
        <taxon>Paenibacillaceae</taxon>
        <taxon>Paenibacillus</taxon>
    </lineage>
</organism>
<keyword evidence="5 8" id="KW-0812">Transmembrane</keyword>
<dbReference type="PANTHER" id="PTHR23502:SF132">
    <property type="entry name" value="POLYAMINE TRANSPORTER 2-RELATED"/>
    <property type="match status" value="1"/>
</dbReference>
<protein>
    <recommendedName>
        <fullName evidence="8">Bcr/CflA family efflux transporter</fullName>
    </recommendedName>
</protein>
<dbReference type="Proteomes" id="UP001597233">
    <property type="component" value="Unassembled WGS sequence"/>
</dbReference>
<evidence type="ECO:0000256" key="7">
    <source>
        <dbReference type="ARBA" id="ARBA00023136"/>
    </source>
</evidence>
<feature type="transmembrane region" description="Helical" evidence="8">
    <location>
        <begin position="259"/>
        <end position="282"/>
    </location>
</feature>
<comment type="subcellular location">
    <subcellularLocation>
        <location evidence="1 8">Cell membrane</location>
        <topology evidence="1 8">Multi-pass membrane protein</topology>
    </subcellularLocation>
</comment>